<protein>
    <submittedName>
        <fullName evidence="2">Uncharacterized protein</fullName>
    </submittedName>
</protein>
<dbReference type="Proteomes" id="UP000277300">
    <property type="component" value="Unassembled WGS sequence"/>
</dbReference>
<feature type="compositionally biased region" description="Basic residues" evidence="1">
    <location>
        <begin position="232"/>
        <end position="243"/>
    </location>
</feature>
<feature type="compositionally biased region" description="Polar residues" evidence="1">
    <location>
        <begin position="95"/>
        <end position="118"/>
    </location>
</feature>
<feature type="region of interest" description="Disordered" evidence="1">
    <location>
        <begin position="81"/>
        <end position="128"/>
    </location>
</feature>
<gene>
    <name evidence="3" type="ORF">BBJ29_004485</name>
    <name evidence="2" type="ORF">BBP00_00000525</name>
</gene>
<accession>A0A3F2S2V9</accession>
<sequence length="433" mass="46727">MAYCGSIGSVSVLAIMSTDLFDEAQENPFLLQRSPSPSKLKLDSSRSPQRAGSVFNKGAELPLDDPSVAYSYRAPQGFLGTSPFKPSPQALPVSPQRSPSRTVSFASPSTPRSILKRQSSIDSDSSTVTSIRDQQLQSADAMVTDSELHKLLYSLTRFGLANDAGDRTGANAITEPNAAGYTPRDQPTQSFGSNPLWFRGTPTNSEAFGSGPEGSADYSNERVGGTPARASAAKRRRSSKKSAMRQDPGSGSRGSVTFSTVKSLLRGGGLAGRTAIKATPVAQRKKSMGTISSRLKINQKFVRPTILTDAYHRVGEMKLGTRPIPARVKHIAFPQPWDTDNICDREETDAGMSSPKGTLKRSSFISLETLDKIGTRAACPVHLIDVEKPDYSQVSARVDSYNHVRSPKRGLRRPSTWLAGAALDARVAYYESH</sequence>
<feature type="region of interest" description="Disordered" evidence="1">
    <location>
        <begin position="169"/>
        <end position="259"/>
    </location>
</feature>
<dbReference type="Proteomes" id="UP000284657">
    <property type="component" value="Unassembled WGS sequence"/>
</dbReference>
<evidence type="ECO:0000313" key="2">
    <source>
        <dbReference type="EMBL" id="RLN69211.1"/>
    </source>
</evidence>
<dbReference type="OrthoDB" id="166958at2759"/>
<evidence type="ECO:0000256" key="1">
    <source>
        <dbReference type="SAM" id="MobiDB-lite"/>
    </source>
</evidence>
<reference evidence="4 5" key="1">
    <citation type="submission" date="2018-07" db="EMBL/GenBank/DDBJ databases">
        <title>Genome sequencing of oomycete isolates from Chile give support for New Zealand origin for Phytophthora kernoviae and make available the first Nothophytophthora sp. genome.</title>
        <authorList>
            <person name="Studholme D.J."/>
            <person name="Sanfuentes E."/>
            <person name="Panda P."/>
            <person name="Hill R."/>
            <person name="Sambles C."/>
            <person name="Grant M."/>
            <person name="Williams N.M."/>
            <person name="Mcdougal R.L."/>
        </authorList>
    </citation>
    <scope>NUCLEOTIDE SEQUENCE [LARGE SCALE GENOMIC DNA]</scope>
    <source>
        <strain evidence="2">Chile6</strain>
        <strain evidence="3">Chile7</strain>
    </source>
</reference>
<proteinExistence type="predicted"/>
<dbReference type="EMBL" id="MBDO02000006">
    <property type="protein sequence ID" value="RLN69211.1"/>
    <property type="molecule type" value="Genomic_DNA"/>
</dbReference>
<evidence type="ECO:0000313" key="4">
    <source>
        <dbReference type="Proteomes" id="UP000277300"/>
    </source>
</evidence>
<organism evidence="2 4">
    <name type="scientific">Phytophthora kernoviae</name>
    <dbReference type="NCBI Taxonomy" id="325452"/>
    <lineage>
        <taxon>Eukaryota</taxon>
        <taxon>Sar</taxon>
        <taxon>Stramenopiles</taxon>
        <taxon>Oomycota</taxon>
        <taxon>Peronosporomycetes</taxon>
        <taxon>Peronosporales</taxon>
        <taxon>Peronosporaceae</taxon>
        <taxon>Phytophthora</taxon>
    </lineage>
</organism>
<evidence type="ECO:0000313" key="3">
    <source>
        <dbReference type="EMBL" id="RLN70042.1"/>
    </source>
</evidence>
<dbReference type="EMBL" id="MBAD02000309">
    <property type="protein sequence ID" value="RLN70042.1"/>
    <property type="molecule type" value="Genomic_DNA"/>
</dbReference>
<evidence type="ECO:0000313" key="5">
    <source>
        <dbReference type="Proteomes" id="UP000284657"/>
    </source>
</evidence>
<comment type="caution">
    <text evidence="2">The sequence shown here is derived from an EMBL/GenBank/DDBJ whole genome shotgun (WGS) entry which is preliminary data.</text>
</comment>
<dbReference type="AlphaFoldDB" id="A0A3F2S2V9"/>
<feature type="region of interest" description="Disordered" evidence="1">
    <location>
        <begin position="31"/>
        <end position="59"/>
    </location>
</feature>
<name>A0A3F2S2V9_9STRA</name>